<dbReference type="CDD" id="cd01276">
    <property type="entry name" value="PKCI_related"/>
    <property type="match status" value="1"/>
</dbReference>
<dbReference type="PRINTS" id="PR00332">
    <property type="entry name" value="HISTRIAD"/>
</dbReference>
<evidence type="ECO:0000256" key="2">
    <source>
        <dbReference type="PIRSR" id="PIRSR601310-3"/>
    </source>
</evidence>
<gene>
    <name evidence="6" type="ORF">AU15_01670</name>
</gene>
<dbReference type="InterPro" id="IPR001310">
    <property type="entry name" value="Histidine_triad_HIT"/>
</dbReference>
<dbReference type="InterPro" id="IPR036265">
    <property type="entry name" value="HIT-like_sf"/>
</dbReference>
<feature type="active site" description="Tele-AMP-histidine intermediate" evidence="1">
    <location>
        <position position="197"/>
    </location>
</feature>
<dbReference type="EMBL" id="CP007152">
    <property type="protein sequence ID" value="AHI30555.1"/>
    <property type="molecule type" value="Genomic_DNA"/>
</dbReference>
<evidence type="ECO:0000313" key="7">
    <source>
        <dbReference type="Proteomes" id="UP000035081"/>
    </source>
</evidence>
<dbReference type="SUPFAM" id="SSF54197">
    <property type="entry name" value="HIT-like"/>
    <property type="match status" value="1"/>
</dbReference>
<protein>
    <submittedName>
        <fullName evidence="6">HIT family hydrolase</fullName>
    </submittedName>
</protein>
<evidence type="ECO:0000256" key="4">
    <source>
        <dbReference type="SAM" id="MobiDB-lite"/>
    </source>
</evidence>
<dbReference type="AlphaFoldDB" id="W5YND6"/>
<reference evidence="6 7" key="1">
    <citation type="journal article" date="2014" name="Genome Announc.">
        <title>Draft Genome Sequences of Marinobacter similis A3d10T and Marinobacter salarius R9SW1T.</title>
        <authorList>
            <person name="Ivanova E.P."/>
            <person name="Ng H.J."/>
            <person name="Webb H.K."/>
            <person name="Feng G."/>
            <person name="Oshima K."/>
            <person name="Hattori M."/>
            <person name="Ohkuma M."/>
            <person name="Sergeev A.F."/>
            <person name="Mikhailov V.V."/>
            <person name="Crawford R.J."/>
            <person name="Sawabe T."/>
        </authorList>
    </citation>
    <scope>NUCLEOTIDE SEQUENCE [LARGE SCALE GENOMIC DNA]</scope>
    <source>
        <strain evidence="7">A3d10 and R9SW1</strain>
    </source>
</reference>
<sequence>MADQIRATTPPGQPPYDDGDGRVLPPVQQPHAASALVAQSGPGRRESNAICQKPGGQIRYGHRRRTTPADPPTGGAAAGDEATVKRFTSLNSSTGNHHAETIFTKIMNREIPADIVYEDDISLAFKDINPQAPVHLLIIPKQEIATINDIEEGDRELVGHLYWVAAKLAKEMGFADDGYRTVMNCGENSGQTVFHIHLHLLAGKPLGWPPYTDKMKQG</sequence>
<proteinExistence type="predicted"/>
<dbReference type="PROSITE" id="PS51084">
    <property type="entry name" value="HIT_2"/>
    <property type="match status" value="1"/>
</dbReference>
<dbReference type="Pfam" id="PF01230">
    <property type="entry name" value="HIT"/>
    <property type="match status" value="1"/>
</dbReference>
<feature type="region of interest" description="Disordered" evidence="4">
    <location>
        <begin position="1"/>
        <end position="79"/>
    </location>
</feature>
<name>W5YND6_9GAMM</name>
<dbReference type="KEGG" id="msr:AU15_01670"/>
<dbReference type="Proteomes" id="UP000035081">
    <property type="component" value="Chromosome"/>
</dbReference>
<organism evidence="6 7">
    <name type="scientific">Marinobacter salarius</name>
    <dbReference type="NCBI Taxonomy" id="1420917"/>
    <lineage>
        <taxon>Bacteria</taxon>
        <taxon>Pseudomonadati</taxon>
        <taxon>Pseudomonadota</taxon>
        <taxon>Gammaproteobacteria</taxon>
        <taxon>Pseudomonadales</taxon>
        <taxon>Marinobacteraceae</taxon>
        <taxon>Marinobacter</taxon>
    </lineage>
</organism>
<dbReference type="PANTHER" id="PTHR23089">
    <property type="entry name" value="HISTIDINE TRIAD HIT PROTEIN"/>
    <property type="match status" value="1"/>
</dbReference>
<feature type="domain" description="HIT" evidence="5">
    <location>
        <begin position="102"/>
        <end position="211"/>
    </location>
</feature>
<feature type="short sequence motif" description="Histidine triad motif" evidence="2 3">
    <location>
        <begin position="195"/>
        <end position="199"/>
    </location>
</feature>
<dbReference type="GO" id="GO:0016787">
    <property type="term" value="F:hydrolase activity"/>
    <property type="evidence" value="ECO:0007669"/>
    <property type="project" value="UniProtKB-KW"/>
</dbReference>
<evidence type="ECO:0000256" key="3">
    <source>
        <dbReference type="PROSITE-ProRule" id="PRU00464"/>
    </source>
</evidence>
<keyword evidence="6" id="KW-0378">Hydrolase</keyword>
<dbReference type="Gene3D" id="3.30.428.10">
    <property type="entry name" value="HIT-like"/>
    <property type="match status" value="1"/>
</dbReference>
<dbReference type="InterPro" id="IPR011146">
    <property type="entry name" value="HIT-like"/>
</dbReference>
<dbReference type="PROSITE" id="PS00892">
    <property type="entry name" value="HIT_1"/>
    <property type="match status" value="1"/>
</dbReference>
<dbReference type="HOGENOM" id="CLU_1265696_0_0_6"/>
<evidence type="ECO:0000313" key="6">
    <source>
        <dbReference type="EMBL" id="AHI30555.1"/>
    </source>
</evidence>
<accession>W5YND6</accession>
<dbReference type="InterPro" id="IPR019808">
    <property type="entry name" value="Histidine_triad_CS"/>
</dbReference>
<evidence type="ECO:0000259" key="5">
    <source>
        <dbReference type="PROSITE" id="PS51084"/>
    </source>
</evidence>
<evidence type="ECO:0000256" key="1">
    <source>
        <dbReference type="PIRSR" id="PIRSR601310-1"/>
    </source>
</evidence>